<dbReference type="Gene3D" id="3.90.550.10">
    <property type="entry name" value="Spore Coat Polysaccharide Biosynthesis Protein SpsA, Chain A"/>
    <property type="match status" value="1"/>
</dbReference>
<evidence type="ECO:0000313" key="2">
    <source>
        <dbReference type="EMBL" id="MBR8828572.1"/>
    </source>
</evidence>
<feature type="domain" description="Glycosyltransferase 2-like" evidence="1">
    <location>
        <begin position="10"/>
        <end position="70"/>
    </location>
</feature>
<comment type="caution">
    <text evidence="2">The sequence shown here is derived from an EMBL/GenBank/DDBJ whole genome shotgun (WGS) entry which is preliminary data.</text>
</comment>
<evidence type="ECO:0000259" key="1">
    <source>
        <dbReference type="Pfam" id="PF00535"/>
    </source>
</evidence>
<dbReference type="GO" id="GO:0016758">
    <property type="term" value="F:hexosyltransferase activity"/>
    <property type="evidence" value="ECO:0007669"/>
    <property type="project" value="UniProtKB-ARBA"/>
</dbReference>
<dbReference type="AlphaFoldDB" id="A0A941GUG8"/>
<reference evidence="2" key="1">
    <citation type="submission" date="2021-02" db="EMBL/GenBank/DDBJ databases">
        <title>Metagenome analyses of Stigonema ocellatum DSM 106950, Chlorogloea purpurea SAG 13.99 and Gomphosphaeria aponina DSM 107014.</title>
        <authorList>
            <person name="Marter P."/>
            <person name="Huang S."/>
        </authorList>
    </citation>
    <scope>NUCLEOTIDE SEQUENCE</scope>
    <source>
        <strain evidence="2">JP213</strain>
    </source>
</reference>
<dbReference type="CDD" id="cd00761">
    <property type="entry name" value="Glyco_tranf_GTA_type"/>
    <property type="match status" value="1"/>
</dbReference>
<dbReference type="Pfam" id="PF00535">
    <property type="entry name" value="Glycos_transf_2"/>
    <property type="match status" value="1"/>
</dbReference>
<dbReference type="PANTHER" id="PTHR22916:SF3">
    <property type="entry name" value="UDP-GLCNAC:BETAGAL BETA-1,3-N-ACETYLGLUCOSAMINYLTRANSFERASE-LIKE PROTEIN 1"/>
    <property type="match status" value="1"/>
</dbReference>
<dbReference type="PANTHER" id="PTHR22916">
    <property type="entry name" value="GLYCOSYLTRANSFERASE"/>
    <property type="match status" value="1"/>
</dbReference>
<name>A0A941GUG8_9CHRO</name>
<sequence>MLHHYLFTTTPNYNHAPYLHKLLDSVYSQTYRDFEVILLDDCSKDNSRDILAAYAERPHTIFAPNETNSGG</sequence>
<dbReference type="Proteomes" id="UP000767446">
    <property type="component" value="Unassembled WGS sequence"/>
</dbReference>
<evidence type="ECO:0000313" key="3">
    <source>
        <dbReference type="Proteomes" id="UP000767446"/>
    </source>
</evidence>
<protein>
    <submittedName>
        <fullName evidence="2">Glycosyltransferase family 2 protein</fullName>
    </submittedName>
</protein>
<proteinExistence type="predicted"/>
<organism evidence="2 3">
    <name type="scientific">Gomphosphaeria aponina SAG 52.96 = DSM 107014</name>
    <dbReference type="NCBI Taxonomy" id="1521640"/>
    <lineage>
        <taxon>Bacteria</taxon>
        <taxon>Bacillati</taxon>
        <taxon>Cyanobacteriota</taxon>
        <taxon>Cyanophyceae</taxon>
        <taxon>Oscillatoriophycideae</taxon>
        <taxon>Chroococcales</taxon>
        <taxon>Gomphosphaeriaceae</taxon>
        <taxon>Gomphosphaeria</taxon>
    </lineage>
</organism>
<dbReference type="SUPFAM" id="SSF53448">
    <property type="entry name" value="Nucleotide-diphospho-sugar transferases"/>
    <property type="match status" value="1"/>
</dbReference>
<dbReference type="InterPro" id="IPR029044">
    <property type="entry name" value="Nucleotide-diphossugar_trans"/>
</dbReference>
<gene>
    <name evidence="2" type="ORF">DSM107014_11855</name>
</gene>
<accession>A0A941GUG8</accession>
<dbReference type="EMBL" id="JADQBC010000077">
    <property type="protein sequence ID" value="MBR8828572.1"/>
    <property type="molecule type" value="Genomic_DNA"/>
</dbReference>
<dbReference type="InterPro" id="IPR001173">
    <property type="entry name" value="Glyco_trans_2-like"/>
</dbReference>